<dbReference type="AlphaFoldDB" id="A0A7U9PUN0"/>
<proteinExistence type="predicted"/>
<dbReference type="GeneID" id="95626945"/>
<dbReference type="EMBL" id="BHZC01000001">
    <property type="protein sequence ID" value="GCD32303.1"/>
    <property type="molecule type" value="Genomic_DNA"/>
</dbReference>
<gene>
    <name evidence="1" type="ORF">OEIGOIKO_00014</name>
</gene>
<reference evidence="1 2" key="1">
    <citation type="submission" date="2018-11" db="EMBL/GenBank/DDBJ databases">
        <title>Whole genome sequence of Streptomyces chrestomyceticus NBRC 13444(T).</title>
        <authorList>
            <person name="Komaki H."/>
            <person name="Tamura T."/>
        </authorList>
    </citation>
    <scope>NUCLEOTIDE SEQUENCE [LARGE SCALE GENOMIC DNA]</scope>
    <source>
        <strain evidence="1 2">NBRC 13444</strain>
    </source>
</reference>
<accession>A0A7U9PUN0</accession>
<dbReference type="RefSeq" id="WP_244954879.1">
    <property type="nucleotide sequence ID" value="NZ_BHZC01000001.1"/>
</dbReference>
<dbReference type="Proteomes" id="UP000287830">
    <property type="component" value="Unassembled WGS sequence"/>
</dbReference>
<evidence type="ECO:0000313" key="2">
    <source>
        <dbReference type="Proteomes" id="UP000287830"/>
    </source>
</evidence>
<sequence length="207" mass="23679">MHYHHRPHEGLRHPMMPRKALTPNEMWAALVAGHVPVPLTGRDYLDLLPVRWQAITPAGITIHHRTYNTDLLAPHRGQASPVPGRGGKWEIHYNPHDVRHVHRPFDERTWQRIRTQAADGNHGDAEQYEASLADALDLHHHTPGTLPRHAPYLHQRTAGRIGSLTRLIRQAAITAIHDGTERITKRSLDAIRLDHLAETHHRPRRGR</sequence>
<name>A0A7U9PUN0_9ACTN</name>
<evidence type="ECO:0000313" key="1">
    <source>
        <dbReference type="EMBL" id="GCD32303.1"/>
    </source>
</evidence>
<protein>
    <submittedName>
        <fullName evidence="1">Transposase</fullName>
    </submittedName>
</protein>
<organism evidence="1 2">
    <name type="scientific">Streptomyces chrestomyceticus JCM 4735</name>
    <dbReference type="NCBI Taxonomy" id="1306181"/>
    <lineage>
        <taxon>Bacteria</taxon>
        <taxon>Bacillati</taxon>
        <taxon>Actinomycetota</taxon>
        <taxon>Actinomycetes</taxon>
        <taxon>Kitasatosporales</taxon>
        <taxon>Streptomycetaceae</taxon>
        <taxon>Streptomyces</taxon>
    </lineage>
</organism>
<comment type="caution">
    <text evidence="1">The sequence shown here is derived from an EMBL/GenBank/DDBJ whole genome shotgun (WGS) entry which is preliminary data.</text>
</comment>